<proteinExistence type="predicted"/>
<gene>
    <name evidence="2" type="ORF">A3K01_03995</name>
</gene>
<accession>A0A1F4XE04</accession>
<dbReference type="EMBL" id="MEWJ01000032">
    <property type="protein sequence ID" value="OGC79860.1"/>
    <property type="molecule type" value="Genomic_DNA"/>
</dbReference>
<sequence length="85" mass="9924">MNDRINNKQINTYRSTDLAITSFLSLSFNLIALEKVEGNRYEFVFERTPELEKAIESFFNNTAKVSPTDYFNSIKSIKSRIYSRS</sequence>
<reference evidence="2 3" key="1">
    <citation type="journal article" date="2016" name="Nat. Commun.">
        <title>Thousands of microbial genomes shed light on interconnected biogeochemical processes in an aquifer system.</title>
        <authorList>
            <person name="Anantharaman K."/>
            <person name="Brown C.T."/>
            <person name="Hug L.A."/>
            <person name="Sharon I."/>
            <person name="Castelle C.J."/>
            <person name="Probst A.J."/>
            <person name="Thomas B.C."/>
            <person name="Singh A."/>
            <person name="Wilkins M.J."/>
            <person name="Karaoz U."/>
            <person name="Brodie E.L."/>
            <person name="Williams K.H."/>
            <person name="Hubbard S.S."/>
            <person name="Banfield J.F."/>
        </authorList>
    </citation>
    <scope>NUCLEOTIDE SEQUENCE [LARGE SCALE GENOMIC DNA]</scope>
</reference>
<evidence type="ECO:0000259" key="1">
    <source>
        <dbReference type="Pfam" id="PF18903"/>
    </source>
</evidence>
<dbReference type="InterPro" id="IPR043718">
    <property type="entry name" value="DUF5659"/>
</dbReference>
<dbReference type="AlphaFoldDB" id="A0A1F4XE04"/>
<dbReference type="Proteomes" id="UP000177845">
    <property type="component" value="Unassembled WGS sequence"/>
</dbReference>
<protein>
    <recommendedName>
        <fullName evidence="1">DUF5659 domain-containing protein</fullName>
    </recommendedName>
</protein>
<evidence type="ECO:0000313" key="3">
    <source>
        <dbReference type="Proteomes" id="UP000177845"/>
    </source>
</evidence>
<name>A0A1F4XE04_UNCKA</name>
<evidence type="ECO:0000313" key="2">
    <source>
        <dbReference type="EMBL" id="OGC79860.1"/>
    </source>
</evidence>
<feature type="domain" description="DUF5659" evidence="1">
    <location>
        <begin position="11"/>
        <end position="83"/>
    </location>
</feature>
<organism evidence="2 3">
    <name type="scientific">candidate division WWE3 bacterium RIFOXYD1_FULL_43_17</name>
    <dbReference type="NCBI Taxonomy" id="1802652"/>
    <lineage>
        <taxon>Bacteria</taxon>
        <taxon>Katanobacteria</taxon>
    </lineage>
</organism>
<comment type="caution">
    <text evidence="2">The sequence shown here is derived from an EMBL/GenBank/DDBJ whole genome shotgun (WGS) entry which is preliminary data.</text>
</comment>
<dbReference type="Pfam" id="PF18903">
    <property type="entry name" value="DUF5659"/>
    <property type="match status" value="1"/>
</dbReference>